<feature type="domain" description="PhoD-like phosphatase metallophosphatase" evidence="1">
    <location>
        <begin position="157"/>
        <end position="486"/>
    </location>
</feature>
<dbReference type="CDD" id="cd07389">
    <property type="entry name" value="MPP_PhoD"/>
    <property type="match status" value="1"/>
</dbReference>
<dbReference type="Pfam" id="PF09423">
    <property type="entry name" value="PhoD"/>
    <property type="match status" value="1"/>
</dbReference>
<accession>A0A6L7F4R1</accession>
<comment type="caution">
    <text evidence="3">The sequence shown here is derived from an EMBL/GenBank/DDBJ whole genome shotgun (WGS) entry which is preliminary data.</text>
</comment>
<dbReference type="Proteomes" id="UP000473325">
    <property type="component" value="Unassembled WGS sequence"/>
</dbReference>
<feature type="domain" description="Phospholipase D N-terminal" evidence="2">
    <location>
        <begin position="47"/>
        <end position="145"/>
    </location>
</feature>
<protein>
    <submittedName>
        <fullName evidence="3">Alkaline phosphatase</fullName>
    </submittedName>
</protein>
<dbReference type="SUPFAM" id="SSF56300">
    <property type="entry name" value="Metallo-dependent phosphatases"/>
    <property type="match status" value="1"/>
</dbReference>
<dbReference type="Gene3D" id="3.60.21.70">
    <property type="entry name" value="PhoD-like phosphatase"/>
    <property type="match status" value="1"/>
</dbReference>
<dbReference type="InterPro" id="IPR029052">
    <property type="entry name" value="Metallo-depent_PP-like"/>
</dbReference>
<dbReference type="RefSeq" id="WP_160880163.1">
    <property type="nucleotide sequence ID" value="NZ_WUEK01000021.1"/>
</dbReference>
<dbReference type="InterPro" id="IPR032093">
    <property type="entry name" value="PhoD_N"/>
</dbReference>
<name>A0A6L7F4R1_9ACTN</name>
<dbReference type="PANTHER" id="PTHR43606">
    <property type="entry name" value="PHOSPHATASE, PUTATIVE (AFU_ORTHOLOGUE AFUA_6G08710)-RELATED"/>
    <property type="match status" value="1"/>
</dbReference>
<evidence type="ECO:0000259" key="2">
    <source>
        <dbReference type="Pfam" id="PF16655"/>
    </source>
</evidence>
<dbReference type="PANTHER" id="PTHR43606:SF2">
    <property type="entry name" value="ALKALINE PHOSPHATASE FAMILY PROTEIN (AFU_ORTHOLOGUE AFUA_5G03860)"/>
    <property type="match status" value="1"/>
</dbReference>
<sequence length="518" mass="56735">MPSLGRRELLLAAAVPLVPALPDLRSRSSSPSSSPPSSSALHAPFTLGVASGDPWATGVVLWTRLAPDPLAPDGLGGMPRRPVTVHWQVAEDPSFARVVRGGYAVADPAWAHTVHVEVRGLRPGAEYSYRFRAEGHVSPVGRTRTAPAAGWTGAARFAVASCANYEDGFFTAYRRLAEEQPDLVLHLGDYLYESPQEPGPGHVRGHLGRETRTLADYRQRHAQYRLDPDLQAAHAAAPWAVVPDDHEVDANWAGFTPQVPERDFAARRAAAFRAYYEHLPLRRASVPRGPDLPIHRRLAWGDLATVHLLDTRQHRSDQACGDTRVIGCGARQAPGRTMLGSAQEQWLDEGLAGSGARWDLIAQQVFLAQKDSWPGPEKELAMDAWDGYPAARARLLRSATQARNPVVLTGDVHRHYAADLRLDPDDLSAPVVASEVVTTSISSGGDGAERTAFTDVQLAENPHLHWVDSRRGYVVLHLDRHTLRAEHRVLDRVSRPGARVHTAARFELADGQRGLRRV</sequence>
<dbReference type="InterPro" id="IPR052900">
    <property type="entry name" value="Phospholipid_Metab_Enz"/>
</dbReference>
<evidence type="ECO:0000313" key="3">
    <source>
        <dbReference type="EMBL" id="MXG92222.1"/>
    </source>
</evidence>
<dbReference type="InterPro" id="IPR018946">
    <property type="entry name" value="PhoD-like_MPP"/>
</dbReference>
<dbReference type="InterPro" id="IPR038607">
    <property type="entry name" value="PhoD-like_sf"/>
</dbReference>
<organism evidence="3 4">
    <name type="scientific">Nocardioides flavescens</name>
    <dbReference type="NCBI Taxonomy" id="2691959"/>
    <lineage>
        <taxon>Bacteria</taxon>
        <taxon>Bacillati</taxon>
        <taxon>Actinomycetota</taxon>
        <taxon>Actinomycetes</taxon>
        <taxon>Propionibacteriales</taxon>
        <taxon>Nocardioidaceae</taxon>
        <taxon>Nocardioides</taxon>
    </lineage>
</organism>
<gene>
    <name evidence="3" type="ORF">GRQ65_22005</name>
</gene>
<proteinExistence type="predicted"/>
<evidence type="ECO:0000313" key="4">
    <source>
        <dbReference type="Proteomes" id="UP000473325"/>
    </source>
</evidence>
<keyword evidence="4" id="KW-1185">Reference proteome</keyword>
<dbReference type="Gene3D" id="2.60.40.380">
    <property type="entry name" value="Purple acid phosphatase-like, N-terminal"/>
    <property type="match status" value="1"/>
</dbReference>
<dbReference type="EMBL" id="WUEK01000021">
    <property type="protein sequence ID" value="MXG92222.1"/>
    <property type="molecule type" value="Genomic_DNA"/>
</dbReference>
<reference evidence="3 4" key="1">
    <citation type="submission" date="2019-12" db="EMBL/GenBank/DDBJ databases">
        <authorList>
            <person name="Kun Z."/>
        </authorList>
    </citation>
    <scope>NUCLEOTIDE SEQUENCE [LARGE SCALE GENOMIC DNA]</scope>
    <source>
        <strain evidence="3 4">YIM 123512</strain>
    </source>
</reference>
<evidence type="ECO:0000259" key="1">
    <source>
        <dbReference type="Pfam" id="PF09423"/>
    </source>
</evidence>
<dbReference type="Pfam" id="PF16655">
    <property type="entry name" value="PhoD_N"/>
    <property type="match status" value="1"/>
</dbReference>
<dbReference type="AlphaFoldDB" id="A0A6L7F4R1"/>